<evidence type="ECO:0000256" key="8">
    <source>
        <dbReference type="SAM" id="Phobius"/>
    </source>
</evidence>
<evidence type="ECO:0000256" key="5">
    <source>
        <dbReference type="ARBA" id="ARBA00022692"/>
    </source>
</evidence>
<protein>
    <submittedName>
        <fullName evidence="9">Uncharacterized protein</fullName>
    </submittedName>
</protein>
<dbReference type="Proteomes" id="UP000029228">
    <property type="component" value="Unassembled WGS sequence"/>
</dbReference>
<comment type="caution">
    <text evidence="9">The sequence shown here is derived from an EMBL/GenBank/DDBJ whole genome shotgun (WGS) entry which is preliminary data.</text>
</comment>
<evidence type="ECO:0000256" key="1">
    <source>
        <dbReference type="ARBA" id="ARBA00004651"/>
    </source>
</evidence>
<evidence type="ECO:0000256" key="3">
    <source>
        <dbReference type="ARBA" id="ARBA00022448"/>
    </source>
</evidence>
<evidence type="ECO:0000256" key="4">
    <source>
        <dbReference type="ARBA" id="ARBA00022475"/>
    </source>
</evidence>
<feature type="transmembrane region" description="Helical" evidence="8">
    <location>
        <begin position="43"/>
        <end position="64"/>
    </location>
</feature>
<keyword evidence="7 8" id="KW-0472">Membrane</keyword>
<dbReference type="STRING" id="990268.JCM19235_4371"/>
<dbReference type="InterPro" id="IPR037294">
    <property type="entry name" value="ABC_BtuC-like"/>
</dbReference>
<dbReference type="PANTHER" id="PTHR30472">
    <property type="entry name" value="FERRIC ENTEROBACTIN TRANSPORT SYSTEM PERMEASE PROTEIN"/>
    <property type="match status" value="1"/>
</dbReference>
<keyword evidence="6 8" id="KW-1133">Transmembrane helix</keyword>
<accession>A0A090RY13</accession>
<dbReference type="AlphaFoldDB" id="A0A090RY13"/>
<reference evidence="9 10" key="1">
    <citation type="submission" date="2014-09" db="EMBL/GenBank/DDBJ databases">
        <title>Vibrio maritimus JCM 19235. (C45) whole genome shotgun sequence.</title>
        <authorList>
            <person name="Sawabe T."/>
            <person name="Meirelles P."/>
            <person name="Nakanishi M."/>
            <person name="Sayaka M."/>
            <person name="Hattori M."/>
            <person name="Ohkuma M."/>
        </authorList>
    </citation>
    <scope>NUCLEOTIDE SEQUENCE [LARGE SCALE GENOMIC DNA]</scope>
    <source>
        <strain evidence="10">JCM19235</strain>
    </source>
</reference>
<dbReference type="InterPro" id="IPR000522">
    <property type="entry name" value="ABC_transptr_permease_BtuC"/>
</dbReference>
<evidence type="ECO:0000256" key="6">
    <source>
        <dbReference type="ARBA" id="ARBA00022989"/>
    </source>
</evidence>
<keyword evidence="10" id="KW-1185">Reference proteome</keyword>
<proteinExistence type="inferred from homology"/>
<feature type="transmembrane region" description="Helical" evidence="8">
    <location>
        <begin position="122"/>
        <end position="143"/>
    </location>
</feature>
<dbReference type="GO" id="GO:0033214">
    <property type="term" value="P:siderophore-iron import into cell"/>
    <property type="evidence" value="ECO:0007669"/>
    <property type="project" value="TreeGrafter"/>
</dbReference>
<dbReference type="Pfam" id="PF01032">
    <property type="entry name" value="FecCD"/>
    <property type="match status" value="1"/>
</dbReference>
<feature type="transmembrane region" description="Helical" evidence="8">
    <location>
        <begin position="84"/>
        <end position="110"/>
    </location>
</feature>
<keyword evidence="5 8" id="KW-0812">Transmembrane</keyword>
<keyword evidence="3" id="KW-0813">Transport</keyword>
<dbReference type="GO" id="GO:0022857">
    <property type="term" value="F:transmembrane transporter activity"/>
    <property type="evidence" value="ECO:0007669"/>
    <property type="project" value="InterPro"/>
</dbReference>
<dbReference type="Gene3D" id="1.10.3470.10">
    <property type="entry name" value="ABC transporter involved in vitamin B12 uptake, BtuC"/>
    <property type="match status" value="1"/>
</dbReference>
<evidence type="ECO:0000256" key="7">
    <source>
        <dbReference type="ARBA" id="ARBA00023136"/>
    </source>
</evidence>
<reference evidence="9 10" key="2">
    <citation type="submission" date="2014-09" db="EMBL/GenBank/DDBJ databases">
        <authorList>
            <consortium name="NBRP consortium"/>
            <person name="Sawabe T."/>
            <person name="Meirelles P."/>
            <person name="Nakanishi M."/>
            <person name="Sayaka M."/>
            <person name="Hattori M."/>
            <person name="Ohkuma M."/>
        </authorList>
    </citation>
    <scope>NUCLEOTIDE SEQUENCE [LARGE SCALE GENOMIC DNA]</scope>
    <source>
        <strain evidence="10">JCM19235</strain>
    </source>
</reference>
<sequence>MTAIIGALSSALIFTIGQGKTDLALQWMAGGLYGRGWEQIGYLLPWFIATLIFVALVFVPLKWVRYDDSVLRGIGIKGPTLRMLLLFGTALITAPAVSAVGPIGFVGLVIPHMARMLTNNEPLHSLLTLCCLVAPFLQALIGLQEPYSFPRRSLQA</sequence>
<evidence type="ECO:0000313" key="10">
    <source>
        <dbReference type="Proteomes" id="UP000029228"/>
    </source>
</evidence>
<name>A0A090RY13_9VIBR</name>
<dbReference type="EMBL" id="BBMR01000005">
    <property type="protein sequence ID" value="GAL20171.1"/>
    <property type="molecule type" value="Genomic_DNA"/>
</dbReference>
<gene>
    <name evidence="9" type="ORF">JCM19235_4371</name>
</gene>
<dbReference type="SUPFAM" id="SSF81345">
    <property type="entry name" value="ABC transporter involved in vitamin B12 uptake, BtuC"/>
    <property type="match status" value="1"/>
</dbReference>
<comment type="subcellular location">
    <subcellularLocation>
        <location evidence="1">Cell membrane</location>
        <topology evidence="1">Multi-pass membrane protein</topology>
    </subcellularLocation>
</comment>
<evidence type="ECO:0000256" key="2">
    <source>
        <dbReference type="ARBA" id="ARBA00007935"/>
    </source>
</evidence>
<comment type="similarity">
    <text evidence="2">Belongs to the binding-protein-dependent transport system permease family. FecCD subfamily.</text>
</comment>
<dbReference type="GO" id="GO:0005886">
    <property type="term" value="C:plasma membrane"/>
    <property type="evidence" value="ECO:0007669"/>
    <property type="project" value="UniProtKB-SubCell"/>
</dbReference>
<organism evidence="9 10">
    <name type="scientific">Vibrio maritimus</name>
    <dbReference type="NCBI Taxonomy" id="990268"/>
    <lineage>
        <taxon>Bacteria</taxon>
        <taxon>Pseudomonadati</taxon>
        <taxon>Pseudomonadota</taxon>
        <taxon>Gammaproteobacteria</taxon>
        <taxon>Vibrionales</taxon>
        <taxon>Vibrionaceae</taxon>
        <taxon>Vibrio</taxon>
    </lineage>
</organism>
<keyword evidence="4" id="KW-1003">Cell membrane</keyword>
<evidence type="ECO:0000313" key="9">
    <source>
        <dbReference type="EMBL" id="GAL20171.1"/>
    </source>
</evidence>
<dbReference type="PANTHER" id="PTHR30472:SF25">
    <property type="entry name" value="ABC TRANSPORTER PERMEASE PROTEIN MJ0876-RELATED"/>
    <property type="match status" value="1"/>
</dbReference>